<keyword evidence="1" id="KW-0175">Coiled coil</keyword>
<reference evidence="3" key="1">
    <citation type="journal article" date="2023" name="Mol. Phylogenet. Evol.">
        <title>Genome-scale phylogeny and comparative genomics of the fungal order Sordariales.</title>
        <authorList>
            <person name="Hensen N."/>
            <person name="Bonometti L."/>
            <person name="Westerberg I."/>
            <person name="Brannstrom I.O."/>
            <person name="Guillou S."/>
            <person name="Cros-Aarteil S."/>
            <person name="Calhoun S."/>
            <person name="Haridas S."/>
            <person name="Kuo A."/>
            <person name="Mondo S."/>
            <person name="Pangilinan J."/>
            <person name="Riley R."/>
            <person name="LaButti K."/>
            <person name="Andreopoulos B."/>
            <person name="Lipzen A."/>
            <person name="Chen C."/>
            <person name="Yan M."/>
            <person name="Daum C."/>
            <person name="Ng V."/>
            <person name="Clum A."/>
            <person name="Steindorff A."/>
            <person name="Ohm R.A."/>
            <person name="Martin F."/>
            <person name="Silar P."/>
            <person name="Natvig D.O."/>
            <person name="Lalanne C."/>
            <person name="Gautier V."/>
            <person name="Ament-Velasquez S.L."/>
            <person name="Kruys A."/>
            <person name="Hutchinson M.I."/>
            <person name="Powell A.J."/>
            <person name="Barry K."/>
            <person name="Miller A.N."/>
            <person name="Grigoriev I.V."/>
            <person name="Debuchy R."/>
            <person name="Gladieux P."/>
            <person name="Hiltunen Thoren M."/>
            <person name="Johannesson H."/>
        </authorList>
    </citation>
    <scope>NUCLEOTIDE SEQUENCE [LARGE SCALE GENOMIC DNA]</scope>
    <source>
        <strain evidence="3">CBS 340.73</strain>
    </source>
</reference>
<proteinExistence type="predicted"/>
<comment type="caution">
    <text evidence="2">The sequence shown here is derived from an EMBL/GenBank/DDBJ whole genome shotgun (WGS) entry which is preliminary data.</text>
</comment>
<evidence type="ECO:0000256" key="1">
    <source>
        <dbReference type="SAM" id="Coils"/>
    </source>
</evidence>
<feature type="non-terminal residue" evidence="2">
    <location>
        <position position="1"/>
    </location>
</feature>
<name>A0AAN6N019_9PEZI</name>
<keyword evidence="3" id="KW-1185">Reference proteome</keyword>
<evidence type="ECO:0000313" key="2">
    <source>
        <dbReference type="EMBL" id="KAK3936534.1"/>
    </source>
</evidence>
<organism evidence="2 3">
    <name type="scientific">Diplogelasinospora grovesii</name>
    <dbReference type="NCBI Taxonomy" id="303347"/>
    <lineage>
        <taxon>Eukaryota</taxon>
        <taxon>Fungi</taxon>
        <taxon>Dikarya</taxon>
        <taxon>Ascomycota</taxon>
        <taxon>Pezizomycotina</taxon>
        <taxon>Sordariomycetes</taxon>
        <taxon>Sordariomycetidae</taxon>
        <taxon>Sordariales</taxon>
        <taxon>Diplogelasinosporaceae</taxon>
        <taxon>Diplogelasinospora</taxon>
    </lineage>
</organism>
<protein>
    <submittedName>
        <fullName evidence="2">Uncharacterized protein</fullName>
    </submittedName>
</protein>
<feature type="coiled-coil region" evidence="1">
    <location>
        <begin position="36"/>
        <end position="95"/>
    </location>
</feature>
<dbReference type="EMBL" id="MU853880">
    <property type="protein sequence ID" value="KAK3936534.1"/>
    <property type="molecule type" value="Genomic_DNA"/>
</dbReference>
<gene>
    <name evidence="2" type="ORF">QBC46DRAFT_269434</name>
</gene>
<dbReference type="AlphaFoldDB" id="A0AAN6N019"/>
<dbReference type="Proteomes" id="UP001303473">
    <property type="component" value="Unassembled WGS sequence"/>
</dbReference>
<evidence type="ECO:0000313" key="3">
    <source>
        <dbReference type="Proteomes" id="UP001303473"/>
    </source>
</evidence>
<sequence length="137" mass="15839">PQPHLFPMTTHQRCSTTTIANSDRYDPYIRLLIESFAEVMDELRIVEHELAELKSLREKELEQFRGISEEWIQRENNYKAEIKRLELLLVKESKEGVACVALARHGTLVDRSGTKRFLARVKRMSNPKDQGALSTSV</sequence>
<accession>A0AAN6N019</accession>